<organism evidence="10 11">
    <name type="scientific">Symbiodinium pilosum</name>
    <name type="common">Dinoflagellate</name>
    <dbReference type="NCBI Taxonomy" id="2952"/>
    <lineage>
        <taxon>Eukaryota</taxon>
        <taxon>Sar</taxon>
        <taxon>Alveolata</taxon>
        <taxon>Dinophyceae</taxon>
        <taxon>Suessiales</taxon>
        <taxon>Symbiodiniaceae</taxon>
        <taxon>Symbiodinium</taxon>
    </lineage>
</organism>
<dbReference type="GO" id="GO:0008810">
    <property type="term" value="F:cellulase activity"/>
    <property type="evidence" value="ECO:0007669"/>
    <property type="project" value="UniProtKB-EC"/>
</dbReference>
<dbReference type="PANTHER" id="PTHR33753:SF1">
    <property type="entry name" value="ENDO-BETA-1,4-GLUCANASE CELB"/>
    <property type="match status" value="1"/>
</dbReference>
<dbReference type="InterPro" id="IPR037019">
    <property type="entry name" value="Glyco_hydro_7_sf"/>
</dbReference>
<evidence type="ECO:0000256" key="3">
    <source>
        <dbReference type="ARBA" id="ARBA00012601"/>
    </source>
</evidence>
<protein>
    <recommendedName>
        <fullName evidence="3">cellulase</fullName>
        <ecNumber evidence="3">3.2.1.4</ecNumber>
    </recommendedName>
</protein>
<sequence>PGHSLFNYVDVSLPFTINTSFVTDNGAANGTLVDIIQIISQNGDQKARLSFAERLKADAQEENFRPDADFIRVYGGLAQMGEALRRGMVMVLALWADPSGNMNWLDSCHGNKSVYDCSKHPKFDDSVWEQAHAAKPGIWRGPADFFPDYETSYKTKDVFFNYPGIPPLIRSQVRFGCRGCETPGSLCDCSGVPYQFSISNIQAKHRLIPNQPEPTEKPDENANHRPNLVWKILIPAVSILV</sequence>
<dbReference type="Pfam" id="PF00840">
    <property type="entry name" value="Glyco_hydro_7"/>
    <property type="match status" value="1"/>
</dbReference>
<dbReference type="EC" id="3.2.1.4" evidence="3"/>
<comment type="catalytic activity">
    <reaction evidence="1">
        <text>Endohydrolysis of (1-&gt;4)-beta-D-glucosidic linkages in cellulose, lichenin and cereal beta-D-glucans.</text>
        <dbReference type="EC" id="3.2.1.4"/>
    </reaction>
</comment>
<dbReference type="EMBL" id="CAJNIZ010002151">
    <property type="protein sequence ID" value="CAE7206916.1"/>
    <property type="molecule type" value="Genomic_DNA"/>
</dbReference>
<comment type="similarity">
    <text evidence="2">Belongs to the glycosyl hydrolase 7 (cellulase C) family.</text>
</comment>
<reference evidence="10" key="1">
    <citation type="submission" date="2021-02" db="EMBL/GenBank/DDBJ databases">
        <authorList>
            <person name="Dougan E. K."/>
            <person name="Rhodes N."/>
            <person name="Thang M."/>
            <person name="Chan C."/>
        </authorList>
    </citation>
    <scope>NUCLEOTIDE SEQUENCE</scope>
</reference>
<gene>
    <name evidence="10" type="primary">CBH1</name>
    <name evidence="10" type="ORF">SPIL2461_LOCUS2031</name>
</gene>
<keyword evidence="4" id="KW-0378">Hydrolase</keyword>
<comment type="caution">
    <text evidence="10">The sequence shown here is derived from an EMBL/GenBank/DDBJ whole genome shotgun (WGS) entry which is preliminary data.</text>
</comment>
<evidence type="ECO:0000256" key="8">
    <source>
        <dbReference type="ARBA" id="ARBA00023295"/>
    </source>
</evidence>
<name>A0A812JHP4_SYMPI</name>
<feature type="non-terminal residue" evidence="10">
    <location>
        <position position="1"/>
    </location>
</feature>
<dbReference type="AlphaFoldDB" id="A0A812JHP4"/>
<evidence type="ECO:0000256" key="5">
    <source>
        <dbReference type="ARBA" id="ARBA00023001"/>
    </source>
</evidence>
<dbReference type="OrthoDB" id="445654at2759"/>
<keyword evidence="11" id="KW-1185">Reference proteome</keyword>
<dbReference type="Gene3D" id="2.70.100.10">
    <property type="entry name" value="Glycoside hydrolase, family 7, domain"/>
    <property type="match status" value="1"/>
</dbReference>
<keyword evidence="7" id="KW-0119">Carbohydrate metabolism</keyword>
<keyword evidence="6" id="KW-0325">Glycoprotein</keyword>
<dbReference type="InterPro" id="IPR001722">
    <property type="entry name" value="Glyco_hydro_7"/>
</dbReference>
<evidence type="ECO:0000256" key="7">
    <source>
        <dbReference type="ARBA" id="ARBA00023277"/>
    </source>
</evidence>
<evidence type="ECO:0000313" key="11">
    <source>
        <dbReference type="Proteomes" id="UP000649617"/>
    </source>
</evidence>
<dbReference type="SUPFAM" id="SSF49899">
    <property type="entry name" value="Concanavalin A-like lectins/glucanases"/>
    <property type="match status" value="1"/>
</dbReference>
<keyword evidence="8" id="KW-0326">Glycosidase</keyword>
<dbReference type="InterPro" id="IPR013320">
    <property type="entry name" value="ConA-like_dom_sf"/>
</dbReference>
<proteinExistence type="inferred from homology"/>
<dbReference type="PRINTS" id="PR00734">
    <property type="entry name" value="GLHYDRLASE7"/>
</dbReference>
<feature type="non-terminal residue" evidence="10">
    <location>
        <position position="241"/>
    </location>
</feature>
<evidence type="ECO:0000256" key="1">
    <source>
        <dbReference type="ARBA" id="ARBA00000966"/>
    </source>
</evidence>
<dbReference type="GO" id="GO:0030245">
    <property type="term" value="P:cellulose catabolic process"/>
    <property type="evidence" value="ECO:0007669"/>
    <property type="project" value="UniProtKB-KW"/>
</dbReference>
<evidence type="ECO:0000256" key="6">
    <source>
        <dbReference type="ARBA" id="ARBA00023180"/>
    </source>
</evidence>
<keyword evidence="5" id="KW-0136">Cellulose degradation</keyword>
<accession>A0A812JHP4</accession>
<dbReference type="PANTHER" id="PTHR33753">
    <property type="entry name" value="1,4-BETA-D-GLUCAN CELLOBIOHYDROLASE B"/>
    <property type="match status" value="1"/>
</dbReference>
<evidence type="ECO:0000313" key="10">
    <source>
        <dbReference type="EMBL" id="CAE7206916.1"/>
    </source>
</evidence>
<dbReference type="Proteomes" id="UP000649617">
    <property type="component" value="Unassembled WGS sequence"/>
</dbReference>
<evidence type="ECO:0000256" key="9">
    <source>
        <dbReference type="ARBA" id="ARBA00023326"/>
    </source>
</evidence>
<evidence type="ECO:0000256" key="2">
    <source>
        <dbReference type="ARBA" id="ARBA00006044"/>
    </source>
</evidence>
<keyword evidence="9" id="KW-0624">Polysaccharide degradation</keyword>
<evidence type="ECO:0000256" key="4">
    <source>
        <dbReference type="ARBA" id="ARBA00022801"/>
    </source>
</evidence>